<protein>
    <recommendedName>
        <fullName evidence="3">tRNA threonylcarbamoyladenosine biosynthesis protein TsaE</fullName>
    </recommendedName>
    <alternativeName>
        <fullName evidence="11">t(6)A37 threonylcarbamoyladenosine biosynthesis protein TsaE</fullName>
    </alternativeName>
</protein>
<dbReference type="RefSeq" id="WP_333781368.1">
    <property type="nucleotide sequence ID" value="NZ_BAAAWQ010000001.1"/>
</dbReference>
<evidence type="ECO:0000256" key="9">
    <source>
        <dbReference type="ARBA" id="ARBA00022842"/>
    </source>
</evidence>
<dbReference type="GO" id="GO:0002949">
    <property type="term" value="P:tRNA threonylcarbamoyladenosine modification"/>
    <property type="evidence" value="ECO:0007669"/>
    <property type="project" value="InterPro"/>
</dbReference>
<dbReference type="NCBIfam" id="TIGR00150">
    <property type="entry name" value="T6A_YjeE"/>
    <property type="match status" value="1"/>
</dbReference>
<dbReference type="GO" id="GO:0046872">
    <property type="term" value="F:metal ion binding"/>
    <property type="evidence" value="ECO:0007669"/>
    <property type="project" value="UniProtKB-KW"/>
</dbReference>
<dbReference type="Gene3D" id="3.40.50.300">
    <property type="entry name" value="P-loop containing nucleotide triphosphate hydrolases"/>
    <property type="match status" value="1"/>
</dbReference>
<dbReference type="PANTHER" id="PTHR33540:SF2">
    <property type="entry name" value="TRNA THREONYLCARBAMOYLADENOSINE BIOSYNTHESIS PROTEIN TSAE"/>
    <property type="match status" value="1"/>
</dbReference>
<keyword evidence="4" id="KW-0963">Cytoplasm</keyword>
<dbReference type="EMBL" id="JACGXP010000001">
    <property type="protein sequence ID" value="MBA8989066.1"/>
    <property type="molecule type" value="Genomic_DNA"/>
</dbReference>
<keyword evidence="7" id="KW-0547">Nucleotide-binding</keyword>
<comment type="subcellular location">
    <subcellularLocation>
        <location evidence="1">Cytoplasm</location>
    </subcellularLocation>
</comment>
<evidence type="ECO:0000256" key="8">
    <source>
        <dbReference type="ARBA" id="ARBA00022840"/>
    </source>
</evidence>
<evidence type="ECO:0000313" key="12">
    <source>
        <dbReference type="EMBL" id="MBA8989066.1"/>
    </source>
</evidence>
<dbReference type="InterPro" id="IPR003442">
    <property type="entry name" value="T6A_TsaE"/>
</dbReference>
<reference evidence="12 13" key="1">
    <citation type="submission" date="2020-07" db="EMBL/GenBank/DDBJ databases">
        <title>Above-ground endophytic microbial communities from plants in different locations in the United States.</title>
        <authorList>
            <person name="Frank C."/>
        </authorList>
    </citation>
    <scope>NUCLEOTIDE SEQUENCE [LARGE SCALE GENOMIC DNA]</scope>
    <source>
        <strain evidence="12 13">WPL5_2</strain>
    </source>
</reference>
<comment type="similarity">
    <text evidence="2">Belongs to the TsaE family.</text>
</comment>
<dbReference type="AlphaFoldDB" id="A0AAW3SZT2"/>
<sequence>MSPVLLDTTVATTDEMGALGARLAAVLHAGDVVVLTGPLGAGKTTLTRGLGAALGARGQVSSPTFVLARTHPTTAGPDLVHVDAYRLSDPVELDDLDLDWDASIVVVEWGRGFVDGISESVLDVEIVRATGADAGDVGTDLDPDDVPDEPRRVIVTATGPRWADVAL</sequence>
<keyword evidence="8" id="KW-0067">ATP-binding</keyword>
<evidence type="ECO:0000256" key="2">
    <source>
        <dbReference type="ARBA" id="ARBA00007599"/>
    </source>
</evidence>
<evidence type="ECO:0000256" key="1">
    <source>
        <dbReference type="ARBA" id="ARBA00004496"/>
    </source>
</evidence>
<evidence type="ECO:0000256" key="4">
    <source>
        <dbReference type="ARBA" id="ARBA00022490"/>
    </source>
</evidence>
<dbReference type="SUPFAM" id="SSF52540">
    <property type="entry name" value="P-loop containing nucleoside triphosphate hydrolases"/>
    <property type="match status" value="1"/>
</dbReference>
<dbReference type="PANTHER" id="PTHR33540">
    <property type="entry name" value="TRNA THREONYLCARBAMOYLADENOSINE BIOSYNTHESIS PROTEIN TSAE"/>
    <property type="match status" value="1"/>
</dbReference>
<dbReference type="GO" id="GO:0005737">
    <property type="term" value="C:cytoplasm"/>
    <property type="evidence" value="ECO:0007669"/>
    <property type="project" value="UniProtKB-SubCell"/>
</dbReference>
<keyword evidence="5" id="KW-0819">tRNA processing</keyword>
<evidence type="ECO:0000256" key="5">
    <source>
        <dbReference type="ARBA" id="ARBA00022694"/>
    </source>
</evidence>
<dbReference type="Pfam" id="PF02367">
    <property type="entry name" value="TsaE"/>
    <property type="match status" value="1"/>
</dbReference>
<dbReference type="InterPro" id="IPR027417">
    <property type="entry name" value="P-loop_NTPase"/>
</dbReference>
<organism evidence="12 13">
    <name type="scientific">Curtobacterium pusillum</name>
    <dbReference type="NCBI Taxonomy" id="69373"/>
    <lineage>
        <taxon>Bacteria</taxon>
        <taxon>Bacillati</taxon>
        <taxon>Actinomycetota</taxon>
        <taxon>Actinomycetes</taxon>
        <taxon>Micrococcales</taxon>
        <taxon>Microbacteriaceae</taxon>
        <taxon>Curtobacterium</taxon>
    </lineage>
</organism>
<evidence type="ECO:0000256" key="10">
    <source>
        <dbReference type="ARBA" id="ARBA00024908"/>
    </source>
</evidence>
<dbReference type="GO" id="GO:0005524">
    <property type="term" value="F:ATP binding"/>
    <property type="evidence" value="ECO:0007669"/>
    <property type="project" value="UniProtKB-KW"/>
</dbReference>
<keyword evidence="6" id="KW-0479">Metal-binding</keyword>
<accession>A0AAW3SZT2</accession>
<gene>
    <name evidence="12" type="ORF">FHW23_000298</name>
</gene>
<keyword evidence="9" id="KW-0460">Magnesium</keyword>
<proteinExistence type="inferred from homology"/>
<evidence type="ECO:0000313" key="13">
    <source>
        <dbReference type="Proteomes" id="UP000590225"/>
    </source>
</evidence>
<evidence type="ECO:0000256" key="11">
    <source>
        <dbReference type="ARBA" id="ARBA00032441"/>
    </source>
</evidence>
<evidence type="ECO:0000256" key="7">
    <source>
        <dbReference type="ARBA" id="ARBA00022741"/>
    </source>
</evidence>
<evidence type="ECO:0000256" key="6">
    <source>
        <dbReference type="ARBA" id="ARBA00022723"/>
    </source>
</evidence>
<dbReference type="Proteomes" id="UP000590225">
    <property type="component" value="Unassembled WGS sequence"/>
</dbReference>
<comment type="caution">
    <text evidence="12">The sequence shown here is derived from an EMBL/GenBank/DDBJ whole genome shotgun (WGS) entry which is preliminary data.</text>
</comment>
<name>A0AAW3SZT2_9MICO</name>
<evidence type="ECO:0000256" key="3">
    <source>
        <dbReference type="ARBA" id="ARBA00019010"/>
    </source>
</evidence>
<comment type="function">
    <text evidence="10">Required for the formation of a threonylcarbamoyl group on adenosine at position 37 (t(6)A37) in tRNAs that read codons beginning with adenine. Is involved in the transfer of the threonylcarbamoyl moiety of threonylcarbamoyl-AMP (TC-AMP) to the N6 group of A37, together with TsaD and TsaB. TsaE seems to play an indirect role in the t(6)A biosynthesis pathway, possibly in regulating the core enzymatic function of TsaD.</text>
</comment>